<evidence type="ECO:0000256" key="1">
    <source>
        <dbReference type="ARBA" id="ARBA00011738"/>
    </source>
</evidence>
<dbReference type="InterPro" id="IPR026585">
    <property type="entry name" value="GlgE"/>
</dbReference>
<name>A0A6C0REY2_9BACT</name>
<feature type="region of interest" description="Disordered" evidence="7">
    <location>
        <begin position="248"/>
        <end position="276"/>
    </location>
</feature>
<dbReference type="InterPro" id="IPR017853">
    <property type="entry name" value="GH"/>
</dbReference>
<keyword evidence="2 6" id="KW-0328">Glycosyltransferase</keyword>
<dbReference type="Pfam" id="PF00128">
    <property type="entry name" value="Alpha-amylase"/>
    <property type="match status" value="1"/>
</dbReference>
<proteinExistence type="inferred from homology"/>
<keyword evidence="10" id="KW-1185">Reference proteome</keyword>
<dbReference type="KEGG" id="drc:G0Q07_15735"/>
<evidence type="ECO:0000256" key="2">
    <source>
        <dbReference type="ARBA" id="ARBA00022676"/>
    </source>
</evidence>
<accession>A0A6C0REY2</accession>
<comment type="similarity">
    <text evidence="6">Belongs to the glycosyl hydrolase 13 family. GlgE subfamily.</text>
</comment>
<evidence type="ECO:0000259" key="8">
    <source>
        <dbReference type="SMART" id="SM00642"/>
    </source>
</evidence>
<dbReference type="GO" id="GO:0016758">
    <property type="term" value="F:hexosyltransferase activity"/>
    <property type="evidence" value="ECO:0007669"/>
    <property type="project" value="UniProtKB-UniRule"/>
</dbReference>
<dbReference type="AlphaFoldDB" id="A0A6C0REY2"/>
<reference evidence="9 10" key="1">
    <citation type="submission" date="2020-02" db="EMBL/GenBank/DDBJ databases">
        <title>Genome sequencing for Draconibacterium sp. strain M1.</title>
        <authorList>
            <person name="Park S.-J."/>
        </authorList>
    </citation>
    <scope>NUCLEOTIDE SEQUENCE [LARGE SCALE GENOMIC DNA]</scope>
    <source>
        <strain evidence="9 10">M1</strain>
    </source>
</reference>
<feature type="binding site" evidence="6">
    <location>
        <position position="346"/>
    </location>
    <ligand>
        <name>alpha-maltose 1-phosphate</name>
        <dbReference type="ChEBI" id="CHEBI:63576"/>
    </ligand>
</feature>
<dbReference type="Gene3D" id="1.20.58.80">
    <property type="entry name" value="Phosphotransferase system, lactose/cellobiose-type IIA subunit"/>
    <property type="match status" value="1"/>
</dbReference>
<dbReference type="EC" id="2.4.99.16" evidence="6"/>
<dbReference type="Gene3D" id="3.20.20.80">
    <property type="entry name" value="Glycosidases"/>
    <property type="match status" value="1"/>
</dbReference>
<feature type="active site" description="Proton donor" evidence="6">
    <location>
        <position position="411"/>
    </location>
</feature>
<keyword evidence="4 6" id="KW-0119">Carbohydrate metabolism</keyword>
<dbReference type="Pfam" id="PF21702">
    <property type="entry name" value="GLGE_C"/>
    <property type="match status" value="1"/>
</dbReference>
<dbReference type="InterPro" id="IPR013780">
    <property type="entry name" value="Glyco_hydro_b"/>
</dbReference>
<evidence type="ECO:0000256" key="5">
    <source>
        <dbReference type="ARBA" id="ARBA00048735"/>
    </source>
</evidence>
<dbReference type="SMART" id="SM00642">
    <property type="entry name" value="Aamy"/>
    <property type="match status" value="1"/>
</dbReference>
<dbReference type="Proteomes" id="UP000474630">
    <property type="component" value="Chromosome"/>
</dbReference>
<evidence type="ECO:0000313" key="10">
    <source>
        <dbReference type="Proteomes" id="UP000474630"/>
    </source>
</evidence>
<comment type="catalytic activity">
    <reaction evidence="5 6">
        <text>alpha-maltose 1-phosphate + [(1-&gt;4)-alpha-D-glucosyl](n) = [(1-&gt;4)-alpha-D-glucosyl](n+2) + phosphate</text>
        <dbReference type="Rhea" id="RHEA:42692"/>
        <dbReference type="Rhea" id="RHEA-COMP:9584"/>
        <dbReference type="Rhea" id="RHEA-COMP:10183"/>
        <dbReference type="ChEBI" id="CHEBI:15444"/>
        <dbReference type="ChEBI" id="CHEBI:43474"/>
        <dbReference type="ChEBI" id="CHEBI:63576"/>
        <dbReference type="EC" id="2.4.99.16"/>
    </reaction>
</comment>
<feature type="binding site" evidence="6">
    <location>
        <position position="251"/>
    </location>
    <ligand>
        <name>alpha-maltose 1-phosphate</name>
        <dbReference type="ChEBI" id="CHEBI:63576"/>
    </ligand>
</feature>
<dbReference type="InterPro" id="IPR006047">
    <property type="entry name" value="GH13_cat_dom"/>
</dbReference>
<evidence type="ECO:0000256" key="7">
    <source>
        <dbReference type="SAM" id="MobiDB-lite"/>
    </source>
</evidence>
<dbReference type="InterPro" id="IPR021828">
    <property type="entry name" value="GlgE_dom_N/S"/>
</dbReference>
<feature type="binding site" evidence="6">
    <location>
        <position position="383"/>
    </location>
    <ligand>
        <name>alpha-maltose 1-phosphate</name>
        <dbReference type="ChEBI" id="CHEBI:63576"/>
    </ligand>
</feature>
<dbReference type="InterPro" id="IPR013783">
    <property type="entry name" value="Ig-like_fold"/>
</dbReference>
<comment type="function">
    <text evidence="6">Maltosyltransferase that uses maltose 1-phosphate (M1P) as the sugar donor to elongate linear or branched alpha-(1-&gt;4)-glucans. Is involved in a branched alpha-glucan biosynthetic pathway from trehalose, together with TreS, Mak and GlgB.</text>
</comment>
<dbReference type="Gene3D" id="2.60.40.10">
    <property type="entry name" value="Immunoglobulins"/>
    <property type="match status" value="1"/>
</dbReference>
<organism evidence="9 10">
    <name type="scientific">Draconibacterium halophilum</name>
    <dbReference type="NCBI Taxonomy" id="2706887"/>
    <lineage>
        <taxon>Bacteria</taxon>
        <taxon>Pseudomonadati</taxon>
        <taxon>Bacteroidota</taxon>
        <taxon>Bacteroidia</taxon>
        <taxon>Marinilabiliales</taxon>
        <taxon>Prolixibacteraceae</taxon>
        <taxon>Draconibacterium</taxon>
    </lineage>
</organism>
<evidence type="ECO:0000256" key="3">
    <source>
        <dbReference type="ARBA" id="ARBA00022679"/>
    </source>
</evidence>
<dbReference type="RefSeq" id="WP_163347933.1">
    <property type="nucleotide sequence ID" value="NZ_CP048409.1"/>
</dbReference>
<evidence type="ECO:0000313" key="9">
    <source>
        <dbReference type="EMBL" id="QIA09074.1"/>
    </source>
</evidence>
<dbReference type="GO" id="GO:0004553">
    <property type="term" value="F:hydrolase activity, hydrolyzing O-glycosyl compounds"/>
    <property type="evidence" value="ECO:0007669"/>
    <property type="project" value="InterPro"/>
</dbReference>
<feature type="domain" description="Glycosyl hydrolase family 13 catalytic" evidence="8">
    <location>
        <begin position="203"/>
        <end position="549"/>
    </location>
</feature>
<dbReference type="Gene3D" id="2.60.40.1180">
    <property type="entry name" value="Golgi alpha-mannosidase II"/>
    <property type="match status" value="1"/>
</dbReference>
<dbReference type="CDD" id="cd11344">
    <property type="entry name" value="AmyAc_GlgE_like"/>
    <property type="match status" value="1"/>
</dbReference>
<dbReference type="PANTHER" id="PTHR47786:SF2">
    <property type="entry name" value="GLYCOSYL HYDROLASE FAMILY 13 CATALYTIC DOMAIN-CONTAINING PROTEIN"/>
    <property type="match status" value="1"/>
</dbReference>
<dbReference type="Pfam" id="PF11896">
    <property type="entry name" value="GlgE_dom_N_S"/>
    <property type="match status" value="1"/>
</dbReference>
<dbReference type="EMBL" id="CP048409">
    <property type="protein sequence ID" value="QIA09074.1"/>
    <property type="molecule type" value="Genomic_DNA"/>
</dbReference>
<gene>
    <name evidence="6" type="primary">glgE</name>
    <name evidence="9" type="ORF">G0Q07_15735</name>
</gene>
<dbReference type="HAMAP" id="MF_02124">
    <property type="entry name" value="GlgE"/>
    <property type="match status" value="1"/>
</dbReference>
<dbReference type="InterPro" id="IPR049171">
    <property type="entry name" value="GLGE_C"/>
</dbReference>
<dbReference type="SUPFAM" id="SSF51445">
    <property type="entry name" value="(Trans)glycosidases"/>
    <property type="match status" value="1"/>
</dbReference>
<keyword evidence="3 6" id="KW-0808">Transferase</keyword>
<dbReference type="GO" id="GO:0030979">
    <property type="term" value="P:alpha-glucan biosynthetic process"/>
    <property type="evidence" value="ECO:0007669"/>
    <property type="project" value="UniProtKB-UniRule"/>
</dbReference>
<dbReference type="PANTHER" id="PTHR47786">
    <property type="entry name" value="ALPHA-1,4-GLUCAN:MALTOSE-1-PHOSPHATE MALTOSYLTRANSFERASE"/>
    <property type="match status" value="1"/>
</dbReference>
<feature type="site" description="Transition state stabilizer" evidence="6">
    <location>
        <position position="469"/>
    </location>
</feature>
<protein>
    <recommendedName>
        <fullName evidence="6">Alpha-1,4-glucan:maltose-1-phosphate maltosyltransferase</fullName>
        <shortName evidence="6">GMPMT</shortName>
        <ecNumber evidence="6">2.4.99.16</ecNumber>
    </recommendedName>
    <alternativeName>
        <fullName evidence="6">(1-&gt;4)-alpha-D-glucan:maltose-1-phosphate alpha-D-maltosyltransferase</fullName>
    </alternativeName>
</protein>
<sequence length="664" mass="77405">MNGQQRVFIENIKPQVNGGQFPVKRVIGDNFTVTADIYCDSHDILSAEVLYKYRDNDDWQRVEMEYVINDKWKGEFRLPGLGSCLYTVNAWVDHFKTWHRDILKKIDASIDIDVDLQIGAVIIQQTLDAYSTIAEKDKNYLKTVIGEFTSGKLIPENKIESILSNKLYQSMIQYPLKKFVTRFDKNFEISVERKKANFSTWYEVFPRSLHSEKGKHGTFKDCLNILPYVEEMGFDVLYLPPIHPIGETKRKGKNNSVKAKPGEPGSPWAIGSKNGGHKAVHPELGTLEDFQQLIHKANDHGIEIAMDIAFQCSPDHPYVQEHPRWFKHRPDGSLQYAENPPKKYEDIYPINFETEDWENLWEELRSVFLFWIDKGVKIFRVDNPHTKAFNFWGWAIQSIKKEHPDVIFLAEAFTRPKVMYNLAKQGFTQSYTYFTWRNTKYELETYCNELVNTDAREFFRPNFWPNTPDILPEFLQVTNRAGFIQRIALAATLSSNYGIYGPAFELMDNTPIQPGKEEYLNSEKFEIKDWDFESSKSLKKIIGRINTIRKENKALQNTHSLKFHDIDNEALVCFSKTSDDLSNIILVVVSLDPHHTHSGWLRLPLDDFKMDDNVPYQVHDLISGSYFLWSGEHNFVEINPGVMPVHIFKVRKKVRSERDFDYFM</sequence>
<feature type="binding site" evidence="6">
    <location>
        <position position="311"/>
    </location>
    <ligand>
        <name>alpha-maltose 1-phosphate</name>
        <dbReference type="ChEBI" id="CHEBI:63576"/>
    </ligand>
</feature>
<evidence type="ECO:0000256" key="4">
    <source>
        <dbReference type="ARBA" id="ARBA00023277"/>
    </source>
</evidence>
<feature type="active site" description="Nucleophile" evidence="6">
    <location>
        <position position="382"/>
    </location>
</feature>
<feature type="binding site" evidence="6">
    <location>
        <begin position="524"/>
        <end position="525"/>
    </location>
    <ligand>
        <name>alpha-maltose 1-phosphate</name>
        <dbReference type="ChEBI" id="CHEBI:63576"/>
    </ligand>
</feature>
<comment type="subunit">
    <text evidence="1 6">Homodimer.</text>
</comment>
<evidence type="ECO:0000256" key="6">
    <source>
        <dbReference type="HAMAP-Rule" id="MF_02124"/>
    </source>
</evidence>